<keyword evidence="3" id="KW-1185">Reference proteome</keyword>
<organism evidence="2 3">
    <name type="scientific">Mucuna pruriens</name>
    <name type="common">Velvet bean</name>
    <name type="synonym">Dolichos pruriens</name>
    <dbReference type="NCBI Taxonomy" id="157652"/>
    <lineage>
        <taxon>Eukaryota</taxon>
        <taxon>Viridiplantae</taxon>
        <taxon>Streptophyta</taxon>
        <taxon>Embryophyta</taxon>
        <taxon>Tracheophyta</taxon>
        <taxon>Spermatophyta</taxon>
        <taxon>Magnoliopsida</taxon>
        <taxon>eudicotyledons</taxon>
        <taxon>Gunneridae</taxon>
        <taxon>Pentapetalae</taxon>
        <taxon>rosids</taxon>
        <taxon>fabids</taxon>
        <taxon>Fabales</taxon>
        <taxon>Fabaceae</taxon>
        <taxon>Papilionoideae</taxon>
        <taxon>50 kb inversion clade</taxon>
        <taxon>NPAAA clade</taxon>
        <taxon>indigoferoid/millettioid clade</taxon>
        <taxon>Phaseoleae</taxon>
        <taxon>Mucuna</taxon>
    </lineage>
</organism>
<proteinExistence type="predicted"/>
<feature type="compositionally biased region" description="Low complexity" evidence="1">
    <location>
        <begin position="13"/>
        <end position="26"/>
    </location>
</feature>
<name>A0A371EGF0_MUCPR</name>
<protein>
    <submittedName>
        <fullName evidence="2">Uncharacterized protein</fullName>
    </submittedName>
</protein>
<feature type="region of interest" description="Disordered" evidence="1">
    <location>
        <begin position="1"/>
        <end position="26"/>
    </location>
</feature>
<evidence type="ECO:0000256" key="1">
    <source>
        <dbReference type="SAM" id="MobiDB-lite"/>
    </source>
</evidence>
<feature type="non-terminal residue" evidence="2">
    <location>
        <position position="1"/>
    </location>
</feature>
<comment type="caution">
    <text evidence="2">The sequence shown here is derived from an EMBL/GenBank/DDBJ whole genome shotgun (WGS) entry which is preliminary data.</text>
</comment>
<reference evidence="2" key="1">
    <citation type="submission" date="2018-05" db="EMBL/GenBank/DDBJ databases">
        <title>Draft genome of Mucuna pruriens seed.</title>
        <authorList>
            <person name="Nnadi N.E."/>
            <person name="Vos R."/>
            <person name="Hasami M.H."/>
            <person name="Devisetty U.K."/>
            <person name="Aguiy J.C."/>
        </authorList>
    </citation>
    <scope>NUCLEOTIDE SEQUENCE [LARGE SCALE GENOMIC DNA]</scope>
    <source>
        <strain evidence="2">JCA_2017</strain>
    </source>
</reference>
<evidence type="ECO:0000313" key="2">
    <source>
        <dbReference type="EMBL" id="RDX65115.1"/>
    </source>
</evidence>
<gene>
    <name evidence="2" type="ORF">CR513_56250</name>
</gene>
<accession>A0A371EGF0</accession>
<feature type="non-terminal residue" evidence="2">
    <location>
        <position position="210"/>
    </location>
</feature>
<sequence>LSRDEVVPDNLTPSRPSQASRSSSRIRSAQRCIHLSSSSTATSLLEKLAAQSETELVRLGSVRLLLAETVSDKALPSPYQTITIFIDTLPSPYYDKVVGNVTSNFVDLVLVGERIKLGIRHGKFAQASNNVGFANKPASKKKKGEANTVVVEPIFPQGKGNAFCHNMICDEARDGSEWAEMVPAIGWQKLTWPLGVSTGVFPRNAGKPRG</sequence>
<dbReference type="AlphaFoldDB" id="A0A371EGF0"/>
<dbReference type="EMBL" id="QJKJ01014053">
    <property type="protein sequence ID" value="RDX65115.1"/>
    <property type="molecule type" value="Genomic_DNA"/>
</dbReference>
<evidence type="ECO:0000313" key="3">
    <source>
        <dbReference type="Proteomes" id="UP000257109"/>
    </source>
</evidence>
<dbReference type="Proteomes" id="UP000257109">
    <property type="component" value="Unassembled WGS sequence"/>
</dbReference>
<dbReference type="OrthoDB" id="1750196at2759"/>